<name>A0A3E4UIZ9_BACSE</name>
<dbReference type="AlphaFoldDB" id="A0A3E4UIZ9"/>
<keyword evidence="1" id="KW-0732">Signal</keyword>
<sequence length="324" mass="37470">MKMKSSMKLKAIMIITMLGMSLAGYAQAQKKDGTFASESGMEMQVDSMVYKNESRPVYYARYGNRGCLFELRINDNVSAEVTEPVNIGETSITINPVIFKSGKQSISINLKPFPGRKTIMNDKPFRLEIGYYDFTEKLDSMGNRTWHKVFELPEIVIPEEGLSQIKIEKEFEAQVPYEIKTWNEYVDLREIPNIEQKVVEEYKRVRQMIAEKKINELKEYFWPSYQEIGVTLYQSQKDIERDWKGTVNIINKYSSEELQPIEGYRILFSTNGKSITLKSKKLNGLPSALVFIRKKENGNGFKYGYIELHLSIKKGTNKLIPVMI</sequence>
<feature type="signal peptide" evidence="1">
    <location>
        <begin position="1"/>
        <end position="28"/>
    </location>
</feature>
<dbReference type="Proteomes" id="UP000261223">
    <property type="component" value="Unassembled WGS sequence"/>
</dbReference>
<protein>
    <recommendedName>
        <fullName evidence="4">DUF4138 domain-containing protein</fullName>
    </recommendedName>
</protein>
<dbReference type="EMBL" id="QSSV01000034">
    <property type="protein sequence ID" value="RGM09347.1"/>
    <property type="molecule type" value="Genomic_DNA"/>
</dbReference>
<accession>A0A3E4UIZ9</accession>
<evidence type="ECO:0008006" key="4">
    <source>
        <dbReference type="Google" id="ProtNLM"/>
    </source>
</evidence>
<proteinExistence type="predicted"/>
<reference evidence="2 3" key="1">
    <citation type="submission" date="2018-08" db="EMBL/GenBank/DDBJ databases">
        <title>A genome reference for cultivated species of the human gut microbiota.</title>
        <authorList>
            <person name="Zou Y."/>
            <person name="Xue W."/>
            <person name="Luo G."/>
        </authorList>
    </citation>
    <scope>NUCLEOTIDE SEQUENCE [LARGE SCALE GENOMIC DNA]</scope>
    <source>
        <strain evidence="2 3">TF03-6</strain>
    </source>
</reference>
<comment type="caution">
    <text evidence="2">The sequence shown here is derived from an EMBL/GenBank/DDBJ whole genome shotgun (WGS) entry which is preliminary data.</text>
</comment>
<evidence type="ECO:0000313" key="2">
    <source>
        <dbReference type="EMBL" id="RGM09347.1"/>
    </source>
</evidence>
<evidence type="ECO:0000313" key="3">
    <source>
        <dbReference type="Proteomes" id="UP000261223"/>
    </source>
</evidence>
<feature type="chain" id="PRO_5017690373" description="DUF4138 domain-containing protein" evidence="1">
    <location>
        <begin position="29"/>
        <end position="324"/>
    </location>
</feature>
<evidence type="ECO:0000256" key="1">
    <source>
        <dbReference type="SAM" id="SignalP"/>
    </source>
</evidence>
<organism evidence="2 3">
    <name type="scientific">Bacteroides stercoris</name>
    <dbReference type="NCBI Taxonomy" id="46506"/>
    <lineage>
        <taxon>Bacteria</taxon>
        <taxon>Pseudomonadati</taxon>
        <taxon>Bacteroidota</taxon>
        <taxon>Bacteroidia</taxon>
        <taxon>Bacteroidales</taxon>
        <taxon>Bacteroidaceae</taxon>
        <taxon>Bacteroides</taxon>
    </lineage>
</organism>
<gene>
    <name evidence="2" type="ORF">DXC34_17470</name>
</gene>
<dbReference type="RefSeq" id="WP_117742598.1">
    <property type="nucleotide sequence ID" value="NZ_QSSV01000034.1"/>
</dbReference>